<feature type="transmembrane region" description="Helical" evidence="2">
    <location>
        <begin position="193"/>
        <end position="219"/>
    </location>
</feature>
<evidence type="ECO:0000256" key="2">
    <source>
        <dbReference type="SAM" id="Phobius"/>
    </source>
</evidence>
<feature type="compositionally biased region" description="Gly residues" evidence="1">
    <location>
        <begin position="423"/>
        <end position="444"/>
    </location>
</feature>
<feature type="transmembrane region" description="Helical" evidence="2">
    <location>
        <begin position="265"/>
        <end position="284"/>
    </location>
</feature>
<dbReference type="Proteomes" id="UP001250858">
    <property type="component" value="Chromosome"/>
</dbReference>
<protein>
    <submittedName>
        <fullName evidence="3">DUF6350 family protein</fullName>
    </submittedName>
</protein>
<evidence type="ECO:0000313" key="4">
    <source>
        <dbReference type="Proteomes" id="UP001250858"/>
    </source>
</evidence>
<organism evidence="3 4">
    <name type="scientific">Streptomyces roseicoloratus</name>
    <dbReference type="NCBI Taxonomy" id="2508722"/>
    <lineage>
        <taxon>Bacteria</taxon>
        <taxon>Bacillati</taxon>
        <taxon>Actinomycetota</taxon>
        <taxon>Actinomycetes</taxon>
        <taxon>Kitasatosporales</taxon>
        <taxon>Streptomycetaceae</taxon>
        <taxon>Streptomyces</taxon>
    </lineage>
</organism>
<keyword evidence="2" id="KW-1133">Transmembrane helix</keyword>
<feature type="transmembrane region" description="Helical" evidence="2">
    <location>
        <begin position="334"/>
        <end position="355"/>
    </location>
</feature>
<keyword evidence="4" id="KW-1185">Reference proteome</keyword>
<feature type="region of interest" description="Disordered" evidence="1">
    <location>
        <begin position="415"/>
        <end position="475"/>
    </location>
</feature>
<evidence type="ECO:0000256" key="1">
    <source>
        <dbReference type="SAM" id="MobiDB-lite"/>
    </source>
</evidence>
<sequence length="588" mass="57623">MTHVTEQRPPAAPDTPVQGHRSAAPLATALVHGAVAAGLGLGALAVLVTAAWIASPFPDSGPGGALHTAAGLWLLAHGGDLLRTGTVSGVPAPLGVTPLLLTVLPLWLAHRAARDTLDRDGGPVPSPLGAAAAVTGGYLLVAAAVVVYTEAGTLPAELLATGAWTPVTVLAAAGTGVWTARGRPLPDRERYALALRAAGLALVALAAGGALLAAASLLWHVGDAQASFDGLAGEWSGRAALALLVLALLPNAVVWGLAYGLGPGFSLGTGALVTPLGFTGTPAVPDFPLLAALPGEGPGRWPHWAAAAVPAVAAVVLGRLVGRAARHRSGKETALTALCASAACGTAVAVLSALAGGPLGSGRLLAFGPVWWRTGAAAVLWCAVVGLPVAFAVRAWGRRAERKARERAAEAAAPAARAVAGPGHQGAPGGAAGAVSGGASGPGGPARPSVPGSADGDSAPGPGVQGARTASDGARESTAGALAALDALEALDALDDEGGDEGYGFLPAAWEPPSRSAPPGPGPGAGPHPGPSSPHPGPTAEAPQPPEPSREPAPSDYSRTPSVSCSGFGSRSLQASWLCLVRASARHS</sequence>
<dbReference type="InterPro" id="IPR045931">
    <property type="entry name" value="DUF6350"/>
</dbReference>
<keyword evidence="2" id="KW-0812">Transmembrane</keyword>
<feature type="transmembrane region" description="Helical" evidence="2">
    <location>
        <begin position="304"/>
        <end position="322"/>
    </location>
</feature>
<dbReference type="RefSeq" id="WP_309548502.1">
    <property type="nucleotide sequence ID" value="NZ_CP133762.1"/>
</dbReference>
<dbReference type="Pfam" id="PF19877">
    <property type="entry name" value="DUF6350"/>
    <property type="match status" value="1"/>
</dbReference>
<feature type="transmembrane region" description="Helical" evidence="2">
    <location>
        <begin position="161"/>
        <end position="181"/>
    </location>
</feature>
<proteinExistence type="predicted"/>
<name>A0ABY9RTC7_9ACTN</name>
<feature type="transmembrane region" description="Helical" evidence="2">
    <location>
        <begin position="128"/>
        <end position="149"/>
    </location>
</feature>
<gene>
    <name evidence="3" type="ORF">RGF97_12070</name>
</gene>
<feature type="region of interest" description="Disordered" evidence="1">
    <location>
        <begin position="1"/>
        <end position="20"/>
    </location>
</feature>
<feature type="transmembrane region" description="Helical" evidence="2">
    <location>
        <begin position="29"/>
        <end position="54"/>
    </location>
</feature>
<feature type="transmembrane region" description="Helical" evidence="2">
    <location>
        <begin position="239"/>
        <end position="258"/>
    </location>
</feature>
<feature type="region of interest" description="Disordered" evidence="1">
    <location>
        <begin position="495"/>
        <end position="569"/>
    </location>
</feature>
<keyword evidence="2" id="KW-0472">Membrane</keyword>
<feature type="compositionally biased region" description="Polar residues" evidence="1">
    <location>
        <begin position="557"/>
        <end position="569"/>
    </location>
</feature>
<feature type="compositionally biased region" description="Pro residues" evidence="1">
    <location>
        <begin position="515"/>
        <end position="547"/>
    </location>
</feature>
<evidence type="ECO:0000313" key="3">
    <source>
        <dbReference type="EMBL" id="WMX45441.1"/>
    </source>
</evidence>
<accession>A0ABY9RTC7</accession>
<feature type="transmembrane region" description="Helical" evidence="2">
    <location>
        <begin position="90"/>
        <end position="108"/>
    </location>
</feature>
<reference evidence="3 4" key="1">
    <citation type="submission" date="2023-09" db="EMBL/GenBank/DDBJ databases">
        <title>Complete genome of Streptomyces roseicoloratus T14.</title>
        <authorList>
            <person name="Bashizi T."/>
            <person name="Kim M.-J."/>
            <person name="Lee G."/>
            <person name="Tagele S.B."/>
            <person name="Shin J.-H."/>
        </authorList>
    </citation>
    <scope>NUCLEOTIDE SEQUENCE [LARGE SCALE GENOMIC DNA]</scope>
    <source>
        <strain evidence="3 4">T14</strain>
    </source>
</reference>
<feature type="transmembrane region" description="Helical" evidence="2">
    <location>
        <begin position="375"/>
        <end position="397"/>
    </location>
</feature>
<dbReference type="EMBL" id="CP133762">
    <property type="protein sequence ID" value="WMX45441.1"/>
    <property type="molecule type" value="Genomic_DNA"/>
</dbReference>